<reference evidence="1 2" key="1">
    <citation type="submission" date="2016-10" db="EMBL/GenBank/DDBJ databases">
        <authorList>
            <person name="de Groot N.N."/>
        </authorList>
    </citation>
    <scope>NUCLEOTIDE SEQUENCE [LARGE SCALE GENOMIC DNA]</scope>
    <source>
        <strain evidence="1 2">CPCC 100156</strain>
    </source>
</reference>
<dbReference type="EMBL" id="FMZX01000005">
    <property type="protein sequence ID" value="SDD17742.1"/>
    <property type="molecule type" value="Genomic_DNA"/>
</dbReference>
<name>A0A1G6SLE9_9PROT</name>
<dbReference type="InterPro" id="IPR008928">
    <property type="entry name" value="6-hairpin_glycosidase_sf"/>
</dbReference>
<evidence type="ECO:0000313" key="2">
    <source>
        <dbReference type="Proteomes" id="UP000198925"/>
    </source>
</evidence>
<evidence type="ECO:0000313" key="1">
    <source>
        <dbReference type="EMBL" id="SDD17742.1"/>
    </source>
</evidence>
<gene>
    <name evidence="1" type="ORF">SAMN04487779_100574</name>
</gene>
<protein>
    <submittedName>
        <fullName evidence="1">Uncharacterized protein</fullName>
    </submittedName>
</protein>
<proteinExistence type="predicted"/>
<dbReference type="Proteomes" id="UP000198925">
    <property type="component" value="Unassembled WGS sequence"/>
</dbReference>
<dbReference type="GO" id="GO:0005975">
    <property type="term" value="P:carbohydrate metabolic process"/>
    <property type="evidence" value="ECO:0007669"/>
    <property type="project" value="InterPro"/>
</dbReference>
<dbReference type="RefSeq" id="WP_090663352.1">
    <property type="nucleotide sequence ID" value="NZ_FMZX01000005.1"/>
</dbReference>
<dbReference type="STRING" id="938405.SAMN02927895_02488"/>
<keyword evidence="2" id="KW-1185">Reference proteome</keyword>
<organism evidence="1 2">
    <name type="scientific">Belnapia rosea</name>
    <dbReference type="NCBI Taxonomy" id="938405"/>
    <lineage>
        <taxon>Bacteria</taxon>
        <taxon>Pseudomonadati</taxon>
        <taxon>Pseudomonadota</taxon>
        <taxon>Alphaproteobacteria</taxon>
        <taxon>Acetobacterales</taxon>
        <taxon>Roseomonadaceae</taxon>
        <taxon>Belnapia</taxon>
    </lineage>
</organism>
<dbReference type="AlphaFoldDB" id="A0A1G6SLE9"/>
<accession>A0A1G6SLE9</accession>
<dbReference type="SUPFAM" id="SSF48208">
    <property type="entry name" value="Six-hairpin glycosidases"/>
    <property type="match status" value="1"/>
</dbReference>
<sequence length="657" mass="72729">MRLLPSDPLPYAEFIVKRLMQPLSPDGRMGLAVTETEFPILGDRWFWADDNAKILEFLALPAVWRQYPEAVAQAFGFLASLCEGPFIFRRTGHARLEQTQRDGGRARFTHTFLHVECDLPAGSVTIGTRFHDGRDARNVILTGNYVHFVHDGSFFSLDVEDAIDGWDIEQNEREARLSHRSELTFLHQGRRLRLGRLTYTYRIEAASMMVDAEAALELDPGIAVSDVVLTIGQDGMSHGENNVHYGTVFADVPGRGPVRMDAAAPGHTSIGAPGCGYWSVVQRDEMRGFALAAHTMPRDPGRMASIEAMVASPNRLHWVVSQHRFPGQWRGERLVAAERKLITGGGFYDRVADCSLMFRTRAMAEASYGQPLDLSISYDYGAEMAAFARCFRGAGAPDMPRAAQLLRDQSRALYDHFHAVYAENLLSAHRTDTSAIFSRPLAFVVMSLVDMWRATGEERYRTALRETVAILLEFEKPFQGITGQPESGFVMGLRTAAAPFVDCHAAAILALIRALPVLGDTGLAASVDRALRSFQVLTMDIEAVRPQKSDLVIVDFPHPDGSGARLPCHTFWNFCAGLSHRAFKALRASPHPALQGVLAEHDFRLSTFEALIRHQFVKSIREADGLLEIRTCAMAAESNSETQPWVALSLVADSGDD</sequence>